<proteinExistence type="predicted"/>
<sequence>MPLFDGMYFDQKWSLWDTFPGFARNIQGYLIVAGYRMGSLVTARNRRENLITAKYRRGQGISGG</sequence>
<reference evidence="1" key="1">
    <citation type="journal article" date="2015" name="Nature">
        <title>Complex archaea that bridge the gap between prokaryotes and eukaryotes.</title>
        <authorList>
            <person name="Spang A."/>
            <person name="Saw J.H."/>
            <person name="Jorgensen S.L."/>
            <person name="Zaremba-Niedzwiedzka K."/>
            <person name="Martijn J."/>
            <person name="Lind A.E."/>
            <person name="van Eijk R."/>
            <person name="Schleper C."/>
            <person name="Guy L."/>
            <person name="Ettema T.J."/>
        </authorList>
    </citation>
    <scope>NUCLEOTIDE SEQUENCE</scope>
</reference>
<gene>
    <name evidence="1" type="ORF">LCGC14_1744500</name>
</gene>
<dbReference type="EMBL" id="LAZR01016005">
    <property type="protein sequence ID" value="KKM06389.1"/>
    <property type="molecule type" value="Genomic_DNA"/>
</dbReference>
<evidence type="ECO:0000313" key="1">
    <source>
        <dbReference type="EMBL" id="KKM06389.1"/>
    </source>
</evidence>
<protein>
    <submittedName>
        <fullName evidence="1">Uncharacterized protein</fullName>
    </submittedName>
</protein>
<comment type="caution">
    <text evidence="1">The sequence shown here is derived from an EMBL/GenBank/DDBJ whole genome shotgun (WGS) entry which is preliminary data.</text>
</comment>
<accession>A0A0F9H5M8</accession>
<name>A0A0F9H5M8_9ZZZZ</name>
<organism evidence="1">
    <name type="scientific">marine sediment metagenome</name>
    <dbReference type="NCBI Taxonomy" id="412755"/>
    <lineage>
        <taxon>unclassified sequences</taxon>
        <taxon>metagenomes</taxon>
        <taxon>ecological metagenomes</taxon>
    </lineage>
</organism>
<dbReference type="AlphaFoldDB" id="A0A0F9H5M8"/>